<name>A0A4Z1JWP0_9HELO</name>
<gene>
    <name evidence="1" type="ORF">BELL_0080g00040</name>
</gene>
<organism evidence="1 2">
    <name type="scientific">Botrytis elliptica</name>
    <dbReference type="NCBI Taxonomy" id="278938"/>
    <lineage>
        <taxon>Eukaryota</taxon>
        <taxon>Fungi</taxon>
        <taxon>Dikarya</taxon>
        <taxon>Ascomycota</taxon>
        <taxon>Pezizomycotina</taxon>
        <taxon>Leotiomycetes</taxon>
        <taxon>Helotiales</taxon>
        <taxon>Sclerotiniaceae</taxon>
        <taxon>Botrytis</taxon>
    </lineage>
</organism>
<keyword evidence="2" id="KW-1185">Reference proteome</keyword>
<accession>A0A4Z1JWP0</accession>
<comment type="caution">
    <text evidence="1">The sequence shown here is derived from an EMBL/GenBank/DDBJ whole genome shotgun (WGS) entry which is preliminary data.</text>
</comment>
<dbReference type="AlphaFoldDB" id="A0A4Z1JWP0"/>
<sequence>MVEDSPPEPSRKSGQVIEYSAKRKIENANGVSNQSYKACTGIVFEDSSKESTLTDSTRSCTTKKFMYQLTNSMNKWSRTGSGGSRNTKTGSLRIFNGWWVVDWSSQKSKSKSKFLSVEEGF</sequence>
<dbReference type="Proteomes" id="UP000297229">
    <property type="component" value="Unassembled WGS sequence"/>
</dbReference>
<reference evidence="1 2" key="1">
    <citation type="submission" date="2017-12" db="EMBL/GenBank/DDBJ databases">
        <title>Comparative genomics of Botrytis spp.</title>
        <authorList>
            <person name="Valero-Jimenez C.A."/>
            <person name="Tapia P."/>
            <person name="Veloso J."/>
            <person name="Silva-Moreno E."/>
            <person name="Staats M."/>
            <person name="Valdes J.H."/>
            <person name="Van Kan J.A.L."/>
        </authorList>
    </citation>
    <scope>NUCLEOTIDE SEQUENCE [LARGE SCALE GENOMIC DNA]</scope>
    <source>
        <strain evidence="1 2">Be9601</strain>
    </source>
</reference>
<proteinExistence type="predicted"/>
<dbReference type="EMBL" id="PQXM01000080">
    <property type="protein sequence ID" value="TGO78055.1"/>
    <property type="molecule type" value="Genomic_DNA"/>
</dbReference>
<protein>
    <submittedName>
        <fullName evidence="1">Uncharacterized protein</fullName>
    </submittedName>
</protein>
<evidence type="ECO:0000313" key="2">
    <source>
        <dbReference type="Proteomes" id="UP000297229"/>
    </source>
</evidence>
<evidence type="ECO:0000313" key="1">
    <source>
        <dbReference type="EMBL" id="TGO78055.1"/>
    </source>
</evidence>